<dbReference type="EMBL" id="JBBMFN010000068">
    <property type="protein sequence ID" value="MEQ2467873.1"/>
    <property type="molecule type" value="Genomic_DNA"/>
</dbReference>
<accession>A0ABV1F5L5</accession>
<gene>
    <name evidence="1" type="ORF">WMO63_19620</name>
</gene>
<comment type="caution">
    <text evidence="1">The sequence shown here is derived from an EMBL/GenBank/DDBJ whole genome shotgun (WGS) entry which is preliminary data.</text>
</comment>
<proteinExistence type="predicted"/>
<evidence type="ECO:0000313" key="2">
    <source>
        <dbReference type="Proteomes" id="UP001465426"/>
    </source>
</evidence>
<sequence>MSTTKINISPVEGTYIRLILAIENMDKEKLVDLGDSYLLKLNKKNKSGNELYFSMLFNKKLINKVGRSTNPTVTITKNKNLISLEITIMLDLTEPIKEENYYFIKREFATTPAFEISYKMNEEYYDKKILQHLNGENVGENSSEV</sequence>
<name>A0ABV1F5L5_9BACI</name>
<organism evidence="1 2">
    <name type="scientific">Niallia hominis</name>
    <dbReference type="NCBI Taxonomy" id="3133173"/>
    <lineage>
        <taxon>Bacteria</taxon>
        <taxon>Bacillati</taxon>
        <taxon>Bacillota</taxon>
        <taxon>Bacilli</taxon>
        <taxon>Bacillales</taxon>
        <taxon>Bacillaceae</taxon>
        <taxon>Niallia</taxon>
    </lineage>
</organism>
<dbReference type="RefSeq" id="WP_031538686.1">
    <property type="nucleotide sequence ID" value="NZ_JBBMFN010000068.1"/>
</dbReference>
<protein>
    <submittedName>
        <fullName evidence="1">Uncharacterized protein</fullName>
    </submittedName>
</protein>
<reference evidence="1 2" key="1">
    <citation type="submission" date="2024-03" db="EMBL/GenBank/DDBJ databases">
        <title>Human intestinal bacterial collection.</title>
        <authorList>
            <person name="Pauvert C."/>
            <person name="Hitch T.C.A."/>
            <person name="Clavel T."/>
        </authorList>
    </citation>
    <scope>NUCLEOTIDE SEQUENCE [LARGE SCALE GENOMIC DNA]</scope>
    <source>
        <strain evidence="1 2">CLA-SR-H024</strain>
    </source>
</reference>
<dbReference type="Proteomes" id="UP001465426">
    <property type="component" value="Unassembled WGS sequence"/>
</dbReference>
<keyword evidence="2" id="KW-1185">Reference proteome</keyword>
<evidence type="ECO:0000313" key="1">
    <source>
        <dbReference type="EMBL" id="MEQ2467873.1"/>
    </source>
</evidence>